<keyword evidence="2" id="KW-1185">Reference proteome</keyword>
<proteinExistence type="predicted"/>
<evidence type="ECO:0000313" key="1">
    <source>
        <dbReference type="EMBL" id="KAF3596873.1"/>
    </source>
</evidence>
<dbReference type="EMBL" id="QGKV02000299">
    <property type="protein sequence ID" value="KAF3596873.1"/>
    <property type="molecule type" value="Genomic_DNA"/>
</dbReference>
<dbReference type="Proteomes" id="UP000266723">
    <property type="component" value="Unassembled WGS sequence"/>
</dbReference>
<accession>A0ABQ7EJX8</accession>
<protein>
    <submittedName>
        <fullName evidence="1">Uncharacterized protein</fullName>
    </submittedName>
</protein>
<gene>
    <name evidence="1" type="ORF">DY000_02027780</name>
</gene>
<comment type="caution">
    <text evidence="1">The sequence shown here is derived from an EMBL/GenBank/DDBJ whole genome shotgun (WGS) entry which is preliminary data.</text>
</comment>
<sequence>MEQQLTPELLLVAGNADSFVVDDLLDFSNDNGQPDDGFESFPDSSAVSVGNLAGSSNSSSLYTDGSAFSDDLCVPLLRLVWLSRFILSSGPCCSIYVLFNC</sequence>
<evidence type="ECO:0000313" key="2">
    <source>
        <dbReference type="Proteomes" id="UP000266723"/>
    </source>
</evidence>
<reference evidence="1 2" key="1">
    <citation type="journal article" date="2020" name="BMC Genomics">
        <title>Intraspecific diversification of the crop wild relative Brassica cretica Lam. using demographic model selection.</title>
        <authorList>
            <person name="Kioukis A."/>
            <person name="Michalopoulou V.A."/>
            <person name="Briers L."/>
            <person name="Pirintsos S."/>
            <person name="Studholme D.J."/>
            <person name="Pavlidis P."/>
            <person name="Sarris P.F."/>
        </authorList>
    </citation>
    <scope>NUCLEOTIDE SEQUENCE [LARGE SCALE GENOMIC DNA]</scope>
    <source>
        <strain evidence="2">cv. PFS-1207/04</strain>
    </source>
</reference>
<name>A0ABQ7EJX8_BRACR</name>
<organism evidence="1 2">
    <name type="scientific">Brassica cretica</name>
    <name type="common">Mustard</name>
    <dbReference type="NCBI Taxonomy" id="69181"/>
    <lineage>
        <taxon>Eukaryota</taxon>
        <taxon>Viridiplantae</taxon>
        <taxon>Streptophyta</taxon>
        <taxon>Embryophyta</taxon>
        <taxon>Tracheophyta</taxon>
        <taxon>Spermatophyta</taxon>
        <taxon>Magnoliopsida</taxon>
        <taxon>eudicotyledons</taxon>
        <taxon>Gunneridae</taxon>
        <taxon>Pentapetalae</taxon>
        <taxon>rosids</taxon>
        <taxon>malvids</taxon>
        <taxon>Brassicales</taxon>
        <taxon>Brassicaceae</taxon>
        <taxon>Brassiceae</taxon>
        <taxon>Brassica</taxon>
    </lineage>
</organism>